<dbReference type="PROSITE" id="PS50853">
    <property type="entry name" value="FN3"/>
    <property type="match status" value="1"/>
</dbReference>
<dbReference type="Pfam" id="PF00404">
    <property type="entry name" value="Dockerin_1"/>
    <property type="match status" value="1"/>
</dbReference>
<dbReference type="GO" id="GO:0000272">
    <property type="term" value="P:polysaccharide catabolic process"/>
    <property type="evidence" value="ECO:0007669"/>
    <property type="project" value="UniProtKB-KW"/>
</dbReference>
<dbReference type="InterPro" id="IPR016134">
    <property type="entry name" value="Dockerin_dom"/>
</dbReference>
<dbReference type="Gene3D" id="1.50.10.10">
    <property type="match status" value="1"/>
</dbReference>
<dbReference type="CDD" id="cd14256">
    <property type="entry name" value="Dockerin_I"/>
    <property type="match status" value="1"/>
</dbReference>
<keyword evidence="1 8" id="KW-0378">Hydrolase</keyword>
<dbReference type="AlphaFoldDB" id="A0A1S8THQ2"/>
<dbReference type="PANTHER" id="PTHR22298">
    <property type="entry name" value="ENDO-1,4-BETA-GLUCANASE"/>
    <property type="match status" value="1"/>
</dbReference>
<dbReference type="GO" id="GO:0008810">
    <property type="term" value="F:cellulase activity"/>
    <property type="evidence" value="ECO:0007669"/>
    <property type="project" value="UniProtKB-EC"/>
</dbReference>
<dbReference type="InterPro" id="IPR036439">
    <property type="entry name" value="Dockerin_dom_sf"/>
</dbReference>
<evidence type="ECO:0000313" key="8">
    <source>
        <dbReference type="EMBL" id="OOM77149.1"/>
    </source>
</evidence>
<reference evidence="8 9" key="1">
    <citation type="submission" date="2016-05" db="EMBL/GenBank/DDBJ databases">
        <title>Microbial solvent formation.</title>
        <authorList>
            <person name="Poehlein A."/>
            <person name="Montoya Solano J.D."/>
            <person name="Flitsch S."/>
            <person name="Krabben P."/>
            <person name="Duerre P."/>
            <person name="Daniel R."/>
        </authorList>
    </citation>
    <scope>NUCLEOTIDE SEQUENCE [LARGE SCALE GENOMIC DNA]</scope>
    <source>
        <strain evidence="8 9">DSM 2619</strain>
    </source>
</reference>
<dbReference type="STRING" id="29367.CLPUN_24640"/>
<dbReference type="InterPro" id="IPR001701">
    <property type="entry name" value="Glyco_hydro_9"/>
</dbReference>
<dbReference type="SUPFAM" id="SSF48208">
    <property type="entry name" value="Six-hairpin glycosidases"/>
    <property type="match status" value="1"/>
</dbReference>
<comment type="caution">
    <text evidence="8">The sequence shown here is derived from an EMBL/GenBank/DDBJ whole genome shotgun (WGS) entry which is preliminary data.</text>
</comment>
<feature type="chain" id="PRO_5038879425" evidence="5">
    <location>
        <begin position="26"/>
        <end position="685"/>
    </location>
</feature>
<dbReference type="Pfam" id="PF00759">
    <property type="entry name" value="Glyco_hydro_9"/>
    <property type="match status" value="1"/>
</dbReference>
<evidence type="ECO:0000256" key="2">
    <source>
        <dbReference type="ARBA" id="ARBA00023277"/>
    </source>
</evidence>
<dbReference type="InterPro" id="IPR013783">
    <property type="entry name" value="Ig-like_fold"/>
</dbReference>
<dbReference type="PROSITE" id="PS00018">
    <property type="entry name" value="EF_HAND_1"/>
    <property type="match status" value="1"/>
</dbReference>
<evidence type="ECO:0000259" key="7">
    <source>
        <dbReference type="PROSITE" id="PS51766"/>
    </source>
</evidence>
<keyword evidence="4" id="KW-0624">Polysaccharide degradation</keyword>
<dbReference type="SUPFAM" id="SSF49265">
    <property type="entry name" value="Fibronectin type III"/>
    <property type="match status" value="1"/>
</dbReference>
<dbReference type="OrthoDB" id="9758662at2"/>
<proteinExistence type="predicted"/>
<evidence type="ECO:0000256" key="4">
    <source>
        <dbReference type="ARBA" id="ARBA00023326"/>
    </source>
</evidence>
<dbReference type="Pfam" id="PF00041">
    <property type="entry name" value="fn3"/>
    <property type="match status" value="1"/>
</dbReference>
<dbReference type="PROSITE" id="PS00448">
    <property type="entry name" value="CLOS_CELLULOSOME_RPT"/>
    <property type="match status" value="1"/>
</dbReference>
<dbReference type="EMBL" id="LZZM01000154">
    <property type="protein sequence ID" value="OOM77149.1"/>
    <property type="molecule type" value="Genomic_DNA"/>
</dbReference>
<dbReference type="InterPro" id="IPR012341">
    <property type="entry name" value="6hp_glycosidase-like_sf"/>
</dbReference>
<keyword evidence="3 8" id="KW-0326">Glycosidase</keyword>
<dbReference type="PROSITE" id="PS51766">
    <property type="entry name" value="DOCKERIN"/>
    <property type="match status" value="1"/>
</dbReference>
<dbReference type="EC" id="3.2.1.4" evidence="8"/>
<feature type="domain" description="Dockerin" evidence="7">
    <location>
        <begin position="622"/>
        <end position="685"/>
    </location>
</feature>
<dbReference type="InterPro" id="IPR003961">
    <property type="entry name" value="FN3_dom"/>
</dbReference>
<evidence type="ECO:0000313" key="9">
    <source>
        <dbReference type="Proteomes" id="UP000190890"/>
    </source>
</evidence>
<evidence type="ECO:0000256" key="5">
    <source>
        <dbReference type="SAM" id="SignalP"/>
    </source>
</evidence>
<evidence type="ECO:0000256" key="1">
    <source>
        <dbReference type="ARBA" id="ARBA00022801"/>
    </source>
</evidence>
<feature type="domain" description="Fibronectin type-III" evidence="6">
    <location>
        <begin position="536"/>
        <end position="621"/>
    </location>
</feature>
<dbReference type="SUPFAM" id="SSF63446">
    <property type="entry name" value="Type I dockerin domain"/>
    <property type="match status" value="1"/>
</dbReference>
<accession>A0A1S8THQ2</accession>
<gene>
    <name evidence="8" type="primary">celI</name>
    <name evidence="8" type="ORF">CLPUN_24640</name>
</gene>
<feature type="signal peptide" evidence="5">
    <location>
        <begin position="1"/>
        <end position="25"/>
    </location>
</feature>
<keyword evidence="2" id="KW-0119">Carbohydrate metabolism</keyword>
<dbReference type="InterPro" id="IPR036116">
    <property type="entry name" value="FN3_sf"/>
</dbReference>
<dbReference type="RefSeq" id="WP_077847593.1">
    <property type="nucleotide sequence ID" value="NZ_LZZM01000154.1"/>
</dbReference>
<dbReference type="CDD" id="cd00063">
    <property type="entry name" value="FN3"/>
    <property type="match status" value="1"/>
</dbReference>
<dbReference type="Proteomes" id="UP000190890">
    <property type="component" value="Unassembled WGS sequence"/>
</dbReference>
<dbReference type="Gene3D" id="1.10.1330.10">
    <property type="entry name" value="Dockerin domain"/>
    <property type="match status" value="1"/>
</dbReference>
<dbReference type="SMART" id="SM00060">
    <property type="entry name" value="FN3"/>
    <property type="match status" value="1"/>
</dbReference>
<keyword evidence="9" id="KW-1185">Reference proteome</keyword>
<keyword evidence="5" id="KW-0732">Signal</keyword>
<dbReference type="Gene3D" id="2.60.40.10">
    <property type="entry name" value="Immunoglobulins"/>
    <property type="match status" value="1"/>
</dbReference>
<protein>
    <submittedName>
        <fullName evidence="8">Endoglucanase 1</fullName>
        <ecNumber evidence="8">3.2.1.4</ecNumber>
    </submittedName>
</protein>
<dbReference type="InterPro" id="IPR008928">
    <property type="entry name" value="6-hairpin_glycosidase_sf"/>
</dbReference>
<evidence type="ECO:0000256" key="3">
    <source>
        <dbReference type="ARBA" id="ARBA00023295"/>
    </source>
</evidence>
<organism evidence="8 9">
    <name type="scientific">Clostridium puniceum</name>
    <dbReference type="NCBI Taxonomy" id="29367"/>
    <lineage>
        <taxon>Bacteria</taxon>
        <taxon>Bacillati</taxon>
        <taxon>Bacillota</taxon>
        <taxon>Clostridia</taxon>
        <taxon>Eubacteriales</taxon>
        <taxon>Clostridiaceae</taxon>
        <taxon>Clostridium</taxon>
    </lineage>
</organism>
<evidence type="ECO:0000259" key="6">
    <source>
        <dbReference type="PROSITE" id="PS50853"/>
    </source>
</evidence>
<dbReference type="InterPro" id="IPR018247">
    <property type="entry name" value="EF_Hand_1_Ca_BS"/>
</dbReference>
<dbReference type="InterPro" id="IPR002105">
    <property type="entry name" value="Dockerin_1_rpt"/>
</dbReference>
<name>A0A1S8THQ2_9CLOT</name>
<sequence length="685" mass="75127">MNFNKIKKVLALLTVASMFSTGGFAMPVNAETTDNYAKALQLSLYFYDANQCGNVSGTNRLTYRGDCHLADEKVPLIPKSGGKGTNLSASFIAANKNVLDPDENGSVDLSGGYHDCGDHVKFGMTQGYSGSTLGWGYYEFKNSYAKIGEQDHIENILRWFNDYFMRCTFRDANGNVVAFAYQVGDGNTDHGYWGAPELQATDRPAWFATAETPASDQCAEAAASLAVNYMNFKDSDLVYANKCLDTAKALYKFAKNNRGIGFSGGFYNSGYDEDDLSWAAAWLNRATGDKSYLNDVIATDSSGNYTGYLKKTVNNKSWNYRNSWVHCWDNVWAGVYGILAPITNDSTYWNEFRWNAEYWSGVTHQDNSGGYLNKTSGGYSFLNQWGSARYNTAAQLCALIYNKYKPNAGITDWSKKQMNYLLGNNPLNRSYEVGYSEKSVKYPHHRASHGSTTNKLENPVESKHTLWGALVGGPDGSDNHIDSRGEYVSNEVGIDYNAGFVGALAGLYEIYGEGQQPLSDIPEVIKVKGDTQAPTAPSNLSCDRKTANSVTLLWTSATDNVGVTSYDIYNGSTLVGTSQTSSYTVTGLNANTTYSFTIKAKDAANNISLASSPLSVTTSSDDKLLLGDVNGDGEIDMLDYMELQKYISFGQANNINKQNSDINGDTRINTADLFALRKIILNDSL</sequence>